<accession>A0A0R2ZSF7</accession>
<dbReference type="PROSITE" id="PS51198">
    <property type="entry name" value="UVRD_HELICASE_ATP_BIND"/>
    <property type="match status" value="1"/>
</dbReference>
<dbReference type="InterPro" id="IPR000212">
    <property type="entry name" value="DNA_helicase_UvrD/REP"/>
</dbReference>
<dbReference type="PANTHER" id="PTHR11070:SF2">
    <property type="entry name" value="ATP-DEPENDENT DNA HELICASE SRS2"/>
    <property type="match status" value="1"/>
</dbReference>
<dbReference type="InterPro" id="IPR014017">
    <property type="entry name" value="DNA_helicase_UvrD-like_C"/>
</dbReference>
<evidence type="ECO:0000256" key="12">
    <source>
        <dbReference type="PROSITE-ProRule" id="PRU00560"/>
    </source>
</evidence>
<keyword evidence="2 12" id="KW-0547">Nucleotide-binding</keyword>
<dbReference type="Pfam" id="PF00580">
    <property type="entry name" value="UvrD-helicase"/>
    <property type="match status" value="1"/>
</dbReference>
<comment type="catalytic activity">
    <reaction evidence="8">
        <text>Couples ATP hydrolysis with the unwinding of duplex DNA by translocating in the 3'-5' direction.</text>
        <dbReference type="EC" id="5.6.2.4"/>
    </reaction>
</comment>
<dbReference type="AlphaFoldDB" id="A0A0R2ZSF7"/>
<organism evidence="15 17">
    <name type="scientific">Pseudomonas trivialis</name>
    <dbReference type="NCBI Taxonomy" id="200450"/>
    <lineage>
        <taxon>Bacteria</taxon>
        <taxon>Pseudomonadati</taxon>
        <taxon>Pseudomonadota</taxon>
        <taxon>Gammaproteobacteria</taxon>
        <taxon>Pseudomonadales</taxon>
        <taxon>Pseudomonadaceae</taxon>
        <taxon>Pseudomonas</taxon>
    </lineage>
</organism>
<evidence type="ECO:0000256" key="4">
    <source>
        <dbReference type="ARBA" id="ARBA00022806"/>
    </source>
</evidence>
<evidence type="ECO:0000256" key="1">
    <source>
        <dbReference type="ARBA" id="ARBA00009922"/>
    </source>
</evidence>
<dbReference type="SUPFAM" id="SSF52540">
    <property type="entry name" value="P-loop containing nucleoside triphosphate hydrolases"/>
    <property type="match status" value="1"/>
</dbReference>
<dbReference type="GO" id="GO:0003677">
    <property type="term" value="F:DNA binding"/>
    <property type="evidence" value="ECO:0007669"/>
    <property type="project" value="UniProtKB-KW"/>
</dbReference>
<dbReference type="Gene3D" id="1.10.486.10">
    <property type="entry name" value="PCRA, domain 4"/>
    <property type="match status" value="1"/>
</dbReference>
<evidence type="ECO:0000256" key="10">
    <source>
        <dbReference type="ARBA" id="ARBA00034923"/>
    </source>
</evidence>
<dbReference type="Gene3D" id="1.10.10.160">
    <property type="match status" value="1"/>
</dbReference>
<reference evidence="15 17" key="1">
    <citation type="submission" date="2015-02" db="EMBL/GenBank/DDBJ databases">
        <title>Two Pseudomonas sp. nov. isolated from raw milk.</title>
        <authorList>
            <person name="Wenning M."/>
            <person name="von Neubeck M."/>
            <person name="Huptas C."/>
            <person name="Scherer S."/>
        </authorList>
    </citation>
    <scope>NUCLEOTIDE SEQUENCE [LARGE SCALE GENOMIC DNA]</scope>
    <source>
        <strain evidence="15 17">DSM 14937</strain>
    </source>
</reference>
<evidence type="ECO:0000313" key="18">
    <source>
        <dbReference type="Proteomes" id="UP000183126"/>
    </source>
</evidence>
<dbReference type="Gene3D" id="3.40.50.300">
    <property type="entry name" value="P-loop containing nucleotide triphosphate hydrolases"/>
    <property type="match status" value="2"/>
</dbReference>
<dbReference type="Proteomes" id="UP000183126">
    <property type="component" value="Chromosome I"/>
</dbReference>
<dbReference type="EC" id="5.6.2.4" evidence="9"/>
<evidence type="ECO:0000313" key="17">
    <source>
        <dbReference type="Proteomes" id="UP000052019"/>
    </source>
</evidence>
<keyword evidence="6" id="KW-0238">DNA-binding</keyword>
<dbReference type="GO" id="GO:0043138">
    <property type="term" value="F:3'-5' DNA helicase activity"/>
    <property type="evidence" value="ECO:0007669"/>
    <property type="project" value="UniProtKB-EC"/>
</dbReference>
<dbReference type="CDD" id="cd17932">
    <property type="entry name" value="DEXQc_UvrD"/>
    <property type="match status" value="1"/>
</dbReference>
<dbReference type="InterPro" id="IPR014016">
    <property type="entry name" value="UvrD-like_ATP-bd"/>
</dbReference>
<name>A0A0R2ZSF7_9PSED</name>
<dbReference type="GO" id="GO:0005524">
    <property type="term" value="F:ATP binding"/>
    <property type="evidence" value="ECO:0007669"/>
    <property type="project" value="UniProtKB-UniRule"/>
</dbReference>
<keyword evidence="4 12" id="KW-0347">Helicase</keyword>
<dbReference type="Proteomes" id="UP000052019">
    <property type="component" value="Unassembled WGS sequence"/>
</dbReference>
<dbReference type="Pfam" id="PF13361">
    <property type="entry name" value="UvrD_C"/>
    <property type="match status" value="2"/>
</dbReference>
<feature type="domain" description="UvrD-like helicase C-terminal" evidence="14">
    <location>
        <begin position="506"/>
        <end position="785"/>
    </location>
</feature>
<dbReference type="InterPro" id="IPR013986">
    <property type="entry name" value="DExx_box_DNA_helicase_dom_sf"/>
</dbReference>
<evidence type="ECO:0000259" key="14">
    <source>
        <dbReference type="PROSITE" id="PS51217"/>
    </source>
</evidence>
<dbReference type="EMBL" id="LT629760">
    <property type="protein sequence ID" value="SDS59399.1"/>
    <property type="molecule type" value="Genomic_DNA"/>
</dbReference>
<evidence type="ECO:0000313" key="16">
    <source>
        <dbReference type="EMBL" id="SDS59399.1"/>
    </source>
</evidence>
<evidence type="ECO:0000256" key="2">
    <source>
        <dbReference type="ARBA" id="ARBA00022741"/>
    </source>
</evidence>
<evidence type="ECO:0000256" key="3">
    <source>
        <dbReference type="ARBA" id="ARBA00022801"/>
    </source>
</evidence>
<protein>
    <recommendedName>
        <fullName evidence="9">DNA 3'-5' helicase</fullName>
        <ecNumber evidence="9">5.6.2.4</ecNumber>
    </recommendedName>
    <alternativeName>
        <fullName evidence="10">DNA 3'-5' helicase II</fullName>
    </alternativeName>
</protein>
<evidence type="ECO:0000256" key="5">
    <source>
        <dbReference type="ARBA" id="ARBA00022840"/>
    </source>
</evidence>
<keyword evidence="3 12" id="KW-0378">Hydrolase</keyword>
<keyword evidence="18" id="KW-1185">Reference proteome</keyword>
<dbReference type="OrthoDB" id="9806690at2"/>
<gene>
    <name evidence="16" type="ORF">SAMN04490205_2981</name>
    <name evidence="15" type="ORF">TU79_13505</name>
</gene>
<keyword evidence="5 12" id="KW-0067">ATP-binding</keyword>
<comment type="similarity">
    <text evidence="1">Belongs to the helicase family. UvrD subfamily.</text>
</comment>
<evidence type="ECO:0000256" key="7">
    <source>
        <dbReference type="ARBA" id="ARBA00023235"/>
    </source>
</evidence>
<dbReference type="Gene3D" id="1.10.10.2910">
    <property type="match status" value="1"/>
</dbReference>
<evidence type="ECO:0000259" key="13">
    <source>
        <dbReference type="PROSITE" id="PS51198"/>
    </source>
</evidence>
<evidence type="ECO:0000256" key="9">
    <source>
        <dbReference type="ARBA" id="ARBA00034808"/>
    </source>
</evidence>
<feature type="domain" description="UvrD-like helicase ATP-binding" evidence="13">
    <location>
        <begin position="206"/>
        <end position="505"/>
    </location>
</feature>
<proteinExistence type="inferred from homology"/>
<sequence length="1109" mass="122430">MNPFDRARIQAINARAKLIAACGEQYPTSQQLIDVAEATLGIAIEWESPDDYALGGADALLQRSMHTILIRDDVRQEAKAYLLAHELGHWYLDSPQPAPGTSTVSFIAAPDDEADTTTAASTPSSTSPVSAVVEGYGAWERNELQANVFARELLLPRTAARALWSAGWRSRSIASHFLLPLEVVRQQLADALLLSDVPPVPPAPAHPPSDAQRLAAEAPEKFVNVVAGPGTGKTTTLVHRVAHLIASGVPANRILVMTFTNRAAQELVERLTAANVPNASQVWAGTFHSFGLELLRKHHLLFGLTSQIKIADALQQVRMMVEELPTLQLEYFFRLSNPYDWLPDVLRIIHRLKEELVTPDEYAAIVRALPAVEPDVERERNDIVTLYRAYEAVLRREGWVDYPDLLVRPTVQARDDRPSLAPFLEQYDHVLVDEYQDVNHVMIEFVKKIGSPQRCLWVVGDIRQAIHHWRGASIQSLLKFDEAYVARGQAASIRRYSLDINRRSSPEILRLVERAGTDHVLQPLVPLDRVSPSRSVSGVMPALLHTQKDAQSSVIVGEITQCRAAGHSYGSQGIISSTNAQVDKLAQDIEAAGIPVLHLGELNQRAEVKEFMCLMQLLTQRSPGALLGLFRRANLRMPAADIELLTNQSKLGFNHQRGRWLSRPTAVLSALGQQVVQELSDLLEGATRSSRPWVFVCDLLFEKGFGLESLADQSAAAQINRLALWQFLYGVRNSDGVGSQATLSKFLVREDFRRYIGQRSAERALPPEAAAIDAVRLMTVHGSKGLEFDVVHMANVEKTKFGAEASPRFDERQALLLPPEALHSTQALRLQGEAIERNNLLYVGLSRAKDRLKVYGGTDAATIPDPLRDPSVIPASVARASVPVAAPVSRVPMTPPVAMTFAALDGFMTCSLQYHYAQELNLPIEQDLDVSIRARRAVLAGLEYFYRDGMKTDEAFLQAWGEKSLPTWEEDKMLMEHAWIAFNRGASWQPGSASYVPETTASVNGQAITMPWMLREASGDVIWLRTGVGLSAVARNVRPILENLGGRRCNRISIHSLVTGLSEDAVPSARASTTNVFKSIGALRAGERKATRGKHCNRCAYSTICAQRH</sequence>
<evidence type="ECO:0000256" key="8">
    <source>
        <dbReference type="ARBA" id="ARBA00034617"/>
    </source>
</evidence>
<dbReference type="PROSITE" id="PS51217">
    <property type="entry name" value="UVRD_HELICASE_CTER"/>
    <property type="match status" value="1"/>
</dbReference>
<feature type="binding site" evidence="12">
    <location>
        <begin position="227"/>
        <end position="234"/>
    </location>
    <ligand>
        <name>ATP</name>
        <dbReference type="ChEBI" id="CHEBI:30616"/>
    </ligand>
</feature>
<evidence type="ECO:0000256" key="11">
    <source>
        <dbReference type="ARBA" id="ARBA00048988"/>
    </source>
</evidence>
<evidence type="ECO:0000256" key="6">
    <source>
        <dbReference type="ARBA" id="ARBA00023125"/>
    </source>
</evidence>
<evidence type="ECO:0000313" key="15">
    <source>
        <dbReference type="EMBL" id="KRP60174.1"/>
    </source>
</evidence>
<keyword evidence="7" id="KW-0413">Isomerase</keyword>
<dbReference type="PATRIC" id="fig|200450.4.peg.4738"/>
<dbReference type="InterPro" id="IPR027417">
    <property type="entry name" value="P-loop_NTPase"/>
</dbReference>
<dbReference type="GO" id="GO:0016787">
    <property type="term" value="F:hydrolase activity"/>
    <property type="evidence" value="ECO:0007669"/>
    <property type="project" value="UniProtKB-UniRule"/>
</dbReference>
<comment type="catalytic activity">
    <reaction evidence="11">
        <text>ATP + H2O = ADP + phosphate + H(+)</text>
        <dbReference type="Rhea" id="RHEA:13065"/>
        <dbReference type="ChEBI" id="CHEBI:15377"/>
        <dbReference type="ChEBI" id="CHEBI:15378"/>
        <dbReference type="ChEBI" id="CHEBI:30616"/>
        <dbReference type="ChEBI" id="CHEBI:43474"/>
        <dbReference type="ChEBI" id="CHEBI:456216"/>
        <dbReference type="EC" id="5.6.2.4"/>
    </reaction>
</comment>
<dbReference type="GO" id="GO:0000725">
    <property type="term" value="P:recombinational repair"/>
    <property type="evidence" value="ECO:0007669"/>
    <property type="project" value="TreeGrafter"/>
</dbReference>
<reference evidence="16 18" key="2">
    <citation type="submission" date="2016-10" db="EMBL/GenBank/DDBJ databases">
        <authorList>
            <person name="Varghese N."/>
            <person name="Submissions S."/>
        </authorList>
    </citation>
    <scope>NUCLEOTIDE SEQUENCE [LARGE SCALE GENOMIC DNA]</scope>
    <source>
        <strain evidence="16 18">BS3111</strain>
    </source>
</reference>
<dbReference type="EMBL" id="JYLK01000007">
    <property type="protein sequence ID" value="KRP60174.1"/>
    <property type="molecule type" value="Genomic_DNA"/>
</dbReference>
<dbReference type="PANTHER" id="PTHR11070">
    <property type="entry name" value="UVRD / RECB / PCRA DNA HELICASE FAMILY MEMBER"/>
    <property type="match status" value="1"/>
</dbReference>
<dbReference type="RefSeq" id="WP_057008424.1">
    <property type="nucleotide sequence ID" value="NZ_JYLK01000007.1"/>
</dbReference>